<organism evidence="1 2">
    <name type="scientific">Hyalomma asiaticum</name>
    <name type="common">Tick</name>
    <dbReference type="NCBI Taxonomy" id="266040"/>
    <lineage>
        <taxon>Eukaryota</taxon>
        <taxon>Metazoa</taxon>
        <taxon>Ecdysozoa</taxon>
        <taxon>Arthropoda</taxon>
        <taxon>Chelicerata</taxon>
        <taxon>Arachnida</taxon>
        <taxon>Acari</taxon>
        <taxon>Parasitiformes</taxon>
        <taxon>Ixodida</taxon>
        <taxon>Ixodoidea</taxon>
        <taxon>Ixodidae</taxon>
        <taxon>Hyalomminae</taxon>
        <taxon>Hyalomma</taxon>
    </lineage>
</organism>
<comment type="caution">
    <text evidence="1">The sequence shown here is derived from an EMBL/GenBank/DDBJ whole genome shotgun (WGS) entry which is preliminary data.</text>
</comment>
<keyword evidence="2" id="KW-1185">Reference proteome</keyword>
<sequence>MFSRGMSPSGDDYYGFYQSQRGVVGFARSDRLLIATPPRRRDANNHDILFYSCSVMFLVSLVVCMVLLTAQGRLQGGLHVQDVDLAAGSSPSGGNHRQNGALKSEAHPREGSHRQARKVSTHTWRLHSTHTANLHRPTTADVLPDPLEAERGSPSSPRRDLSVGSGENPRVTAMISDEIEKGGSATPPTPSTASSGESGTDKFDIGTVYHAEATSTLSTEENRGATSESVVRLHPLPIDTPPGDDDVDYDDGQRVGSGDGDRRR</sequence>
<evidence type="ECO:0000313" key="2">
    <source>
        <dbReference type="Proteomes" id="UP000821845"/>
    </source>
</evidence>
<reference evidence="1" key="1">
    <citation type="submission" date="2020-05" db="EMBL/GenBank/DDBJ databases">
        <title>Large-scale comparative analyses of tick genomes elucidate their genetic diversity and vector capacities.</title>
        <authorList>
            <person name="Jia N."/>
            <person name="Wang J."/>
            <person name="Shi W."/>
            <person name="Du L."/>
            <person name="Sun Y."/>
            <person name="Zhan W."/>
            <person name="Jiang J."/>
            <person name="Wang Q."/>
            <person name="Zhang B."/>
            <person name="Ji P."/>
            <person name="Sakyi L.B."/>
            <person name="Cui X."/>
            <person name="Yuan T."/>
            <person name="Jiang B."/>
            <person name="Yang W."/>
            <person name="Lam T.T.-Y."/>
            <person name="Chang Q."/>
            <person name="Ding S."/>
            <person name="Wang X."/>
            <person name="Zhu J."/>
            <person name="Ruan X."/>
            <person name="Zhao L."/>
            <person name="Wei J."/>
            <person name="Que T."/>
            <person name="Du C."/>
            <person name="Cheng J."/>
            <person name="Dai P."/>
            <person name="Han X."/>
            <person name="Huang E."/>
            <person name="Gao Y."/>
            <person name="Liu J."/>
            <person name="Shao H."/>
            <person name="Ye R."/>
            <person name="Li L."/>
            <person name="Wei W."/>
            <person name="Wang X."/>
            <person name="Wang C."/>
            <person name="Yang T."/>
            <person name="Huo Q."/>
            <person name="Li W."/>
            <person name="Guo W."/>
            <person name="Chen H."/>
            <person name="Zhou L."/>
            <person name="Ni X."/>
            <person name="Tian J."/>
            <person name="Zhou Y."/>
            <person name="Sheng Y."/>
            <person name="Liu T."/>
            <person name="Pan Y."/>
            <person name="Xia L."/>
            <person name="Li J."/>
            <person name="Zhao F."/>
            <person name="Cao W."/>
        </authorList>
    </citation>
    <scope>NUCLEOTIDE SEQUENCE</scope>
    <source>
        <strain evidence="1">Hyas-2018</strain>
    </source>
</reference>
<dbReference type="Proteomes" id="UP000821845">
    <property type="component" value="Chromosome 9"/>
</dbReference>
<evidence type="ECO:0000313" key="1">
    <source>
        <dbReference type="EMBL" id="KAH6921831.1"/>
    </source>
</evidence>
<proteinExistence type="predicted"/>
<name>A0ACB7RJM7_HYAAI</name>
<accession>A0ACB7RJM7</accession>
<dbReference type="EMBL" id="CM023489">
    <property type="protein sequence ID" value="KAH6921831.1"/>
    <property type="molecule type" value="Genomic_DNA"/>
</dbReference>
<protein>
    <submittedName>
        <fullName evidence="1">Uncharacterized protein</fullName>
    </submittedName>
</protein>
<gene>
    <name evidence="1" type="ORF">HPB50_005376</name>
</gene>